<feature type="domain" description="C2H2-type" evidence="12">
    <location>
        <begin position="716"/>
        <end position="743"/>
    </location>
</feature>
<feature type="domain" description="C2H2-type" evidence="12">
    <location>
        <begin position="511"/>
        <end position="539"/>
    </location>
</feature>
<feature type="region of interest" description="Disordered" evidence="11">
    <location>
        <begin position="1132"/>
        <end position="1200"/>
    </location>
</feature>
<dbReference type="PROSITE" id="PS00028">
    <property type="entry name" value="ZINC_FINGER_C2H2_1"/>
    <property type="match status" value="14"/>
</dbReference>
<feature type="domain" description="C2H2-type" evidence="12">
    <location>
        <begin position="655"/>
        <end position="682"/>
    </location>
</feature>
<dbReference type="SUPFAM" id="SSF57667">
    <property type="entry name" value="beta-beta-alpha zinc fingers"/>
    <property type="match status" value="8"/>
</dbReference>
<dbReference type="RefSeq" id="XP_023167386.2">
    <property type="nucleotide sequence ID" value="XM_023311618.2"/>
</dbReference>
<feature type="domain" description="C2H2-type" evidence="12">
    <location>
        <begin position="541"/>
        <end position="568"/>
    </location>
</feature>
<feature type="compositionally biased region" description="Low complexity" evidence="11">
    <location>
        <begin position="942"/>
        <end position="962"/>
    </location>
</feature>
<protein>
    <submittedName>
        <fullName evidence="14 15">Zinc finger protein 521</fullName>
    </submittedName>
</protein>
<keyword evidence="8" id="KW-0804">Transcription</keyword>
<feature type="domain" description="C2H2-type" evidence="12">
    <location>
        <begin position="627"/>
        <end position="654"/>
    </location>
</feature>
<keyword evidence="6" id="KW-0805">Transcription regulation</keyword>
<dbReference type="OMA" id="LYGDFYC"/>
<evidence type="ECO:0000256" key="6">
    <source>
        <dbReference type="ARBA" id="ARBA00023015"/>
    </source>
</evidence>
<feature type="domain" description="C2H2-type" evidence="12">
    <location>
        <begin position="355"/>
        <end position="382"/>
    </location>
</feature>
<feature type="region of interest" description="Disordered" evidence="11">
    <location>
        <begin position="739"/>
        <end position="762"/>
    </location>
</feature>
<keyword evidence="13" id="KW-1185">Reference proteome</keyword>
<feature type="domain" description="C2H2-type" evidence="12">
    <location>
        <begin position="483"/>
        <end position="510"/>
    </location>
</feature>
<sequence>MNNQDYGGIQWIQQHASAVDSETDLENGAADSEVTSAYLVNGNATDEDLDHMAAENLIFMARDGQLSEIIAANEGGGGTVLITDSGTVAYAEAFDEDAQVVTEEIITDDWVQHQGAERVEIAAEQIAGNNSSQELLDMEQDEYTALRPYPCDFCSRRFRKKASLNNHMLAHQNDRPHLCKLCGARFSRRAELISHFKAHAEAQVAADAAAAIKFEPQQQQRQMDDHFYEQEWPLYQEQEEDQVQQQLQQMEEEQQEQEQLVMPQASYAAISEVPAPTATRGRISRLKPKEESTPYIVIAEKQTTDDLQQYMECEELPPTLTSSTSIDASHAAVSVPVADAPQAQRFPVIDDSKPFVCQQCGLAFAREKALVSHIKNHRVDSPFECNQCQDMFWDNYSLQEHQKTHQFEESNSEYDPASAGEDSASESESEQLYGDFYCSECGISFHRQDLLRRHAKQQHKQQSADVEGVTGDADAENAKDAQHCCHTCGKSFPSALELLAHAEVHARFPPFKCVLCGVSFYEEQAIKRHLHTRHPQELKPNSCVLCGKECRDRKALIKHAWDHSREKCHSCSKCGKNFHNKARLKRHMASHRDKSVVCEVCHEEFPDGRTLSNHRHSHSTTSPGKLFPCNECGKTFGSRSSQQIHVRIHTGERPYGCRYCWKAFADGGTLRKHERIHTGEKPYACSVCPRAFNQRVVLREHIRSHHSGLDAVRGTYHCTVCSADLSSSNELIQHLIQHSDTNTAKQRQPITGPRKYKRRRKLQPHEIAHMRAEHKDGEDYASDMEFCDLDVENVDDLLEGADTLPTKKEKRKRSAANQSKAVANGATNSNASASVKSANSSWDEKFLQTNSNGNAANVDETYKSIFQIDSLVVVNDTTLPAVSSSSNTQGASKSRRGAGKQPENSDKSGSGDTAATAAAGVESGKSNVASSRSSNRKKSTKATKSAATVSAVAASATTSSSRPRMIHTEKSRLPPENASKKTRGRSYITRTSTNESSSQLTSQLVKSCGVSSSRIVDDYEIISPATHPPNQISSSPLHIKQEQEQQQQRTQFMYDDTHLMIHTAMLREKTYDKFNPSIVNDLEEILRSPLKHDRNTRLRFTSESSTTPQFLPEEEQNLIKIEPTSPDLRDMVESQQRVSAATGQTATPTSSSSSSAARTSRHLRELTAIGSGRRAASKRSGGKSSAAAGSNATKPSCNTSSTEAVSKSYLSYGVDSYNVSVAASANSSDVSSGFFSISEVVSAAHAADAAKAAAASKTVRRTRCFECEMCSSIFSDRAQLLEHMHIHI</sequence>
<feature type="compositionally biased region" description="Polar residues" evidence="11">
    <location>
        <begin position="881"/>
        <end position="892"/>
    </location>
</feature>
<dbReference type="OrthoDB" id="8117402at2759"/>
<dbReference type="GO" id="GO:0003677">
    <property type="term" value="F:DNA binding"/>
    <property type="evidence" value="ECO:0007669"/>
    <property type="project" value="UniProtKB-KW"/>
</dbReference>
<dbReference type="InterPro" id="IPR013087">
    <property type="entry name" value="Znf_C2H2_type"/>
</dbReference>
<dbReference type="FunFam" id="3.30.160.60:FF:000325">
    <property type="entry name" value="ZFP90 zinc finger protein"/>
    <property type="match status" value="2"/>
</dbReference>
<comment type="subcellular location">
    <subcellularLocation>
        <location evidence="1">Nucleus</location>
    </subcellularLocation>
</comment>
<feature type="region of interest" description="Disordered" evidence="11">
    <location>
        <begin position="801"/>
        <end position="836"/>
    </location>
</feature>
<feature type="region of interest" description="Disordered" evidence="11">
    <location>
        <begin position="403"/>
        <end position="425"/>
    </location>
</feature>
<dbReference type="GO" id="GO:0005634">
    <property type="term" value="C:nucleus"/>
    <property type="evidence" value="ECO:0007669"/>
    <property type="project" value="UniProtKB-SubCell"/>
</dbReference>
<dbReference type="FunFam" id="3.30.160.60:FF:003689">
    <property type="entry name" value="Si:ch73-347e22.4"/>
    <property type="match status" value="1"/>
</dbReference>
<feature type="domain" description="C2H2-type" evidence="12">
    <location>
        <begin position="596"/>
        <end position="623"/>
    </location>
</feature>
<dbReference type="FunFam" id="3.30.160.60:FF:000260">
    <property type="entry name" value="Spalt-like transcription factor 1"/>
    <property type="match status" value="1"/>
</dbReference>
<dbReference type="GO" id="GO:0008270">
    <property type="term" value="F:zinc ion binding"/>
    <property type="evidence" value="ECO:0007669"/>
    <property type="project" value="UniProtKB-KW"/>
</dbReference>
<feature type="compositionally biased region" description="Polar residues" evidence="11">
    <location>
        <begin position="988"/>
        <end position="1000"/>
    </location>
</feature>
<dbReference type="SMART" id="SM00355">
    <property type="entry name" value="ZnF_C2H2"/>
    <property type="match status" value="15"/>
</dbReference>
<feature type="domain" description="C2H2-type" evidence="12">
    <location>
        <begin position="383"/>
        <end position="410"/>
    </location>
</feature>
<dbReference type="PANTHER" id="PTHR47772">
    <property type="entry name" value="ZINC FINGER PROTEIN 200"/>
    <property type="match status" value="1"/>
</dbReference>
<dbReference type="Gene3D" id="3.30.160.60">
    <property type="entry name" value="Classic Zinc Finger"/>
    <property type="match status" value="9"/>
</dbReference>
<feature type="domain" description="C2H2-type" evidence="12">
    <location>
        <begin position="149"/>
        <end position="176"/>
    </location>
</feature>
<evidence type="ECO:0000256" key="1">
    <source>
        <dbReference type="ARBA" id="ARBA00004123"/>
    </source>
</evidence>
<evidence type="ECO:0000256" key="11">
    <source>
        <dbReference type="SAM" id="MobiDB-lite"/>
    </source>
</evidence>
<feature type="compositionally biased region" description="Polar residues" evidence="11">
    <location>
        <begin position="1191"/>
        <end position="1200"/>
    </location>
</feature>
<dbReference type="FunFam" id="3.30.160.60:FF:003104">
    <property type="entry name" value="Protein CBG08513"/>
    <property type="match status" value="1"/>
</dbReference>
<dbReference type="GeneID" id="111597075"/>
<keyword evidence="9" id="KW-0539">Nucleus</keyword>
<evidence type="ECO:0000313" key="15">
    <source>
        <dbReference type="RefSeq" id="XP_023167386.2"/>
    </source>
</evidence>
<keyword evidence="4 10" id="KW-0863">Zinc-finger</keyword>
<reference evidence="14 15" key="1">
    <citation type="submission" date="2025-04" db="UniProtKB">
        <authorList>
            <consortium name="RefSeq"/>
        </authorList>
    </citation>
    <scope>IDENTIFICATION</scope>
    <source>
        <strain evidence="14 15">15085-1641.00</strain>
        <tissue evidence="14 15">Whole body</tissue>
    </source>
</reference>
<organism evidence="13 15">
    <name type="scientific">Drosophila hydei</name>
    <name type="common">Fruit fly</name>
    <dbReference type="NCBI Taxonomy" id="7224"/>
    <lineage>
        <taxon>Eukaryota</taxon>
        <taxon>Metazoa</taxon>
        <taxon>Ecdysozoa</taxon>
        <taxon>Arthropoda</taxon>
        <taxon>Hexapoda</taxon>
        <taxon>Insecta</taxon>
        <taxon>Pterygota</taxon>
        <taxon>Neoptera</taxon>
        <taxon>Endopterygota</taxon>
        <taxon>Diptera</taxon>
        <taxon>Brachycera</taxon>
        <taxon>Muscomorpha</taxon>
        <taxon>Ephydroidea</taxon>
        <taxon>Drosophilidae</taxon>
        <taxon>Drosophila</taxon>
    </lineage>
</organism>
<feature type="domain" description="C2H2-type" evidence="12">
    <location>
        <begin position="1265"/>
        <end position="1288"/>
    </location>
</feature>
<dbReference type="Pfam" id="PF00096">
    <property type="entry name" value="zf-C2H2"/>
    <property type="match status" value="5"/>
</dbReference>
<evidence type="ECO:0000256" key="5">
    <source>
        <dbReference type="ARBA" id="ARBA00022833"/>
    </source>
</evidence>
<feature type="domain" description="C2H2-type" evidence="12">
    <location>
        <begin position="177"/>
        <end position="204"/>
    </location>
</feature>
<evidence type="ECO:0000256" key="10">
    <source>
        <dbReference type="PROSITE-ProRule" id="PRU00042"/>
    </source>
</evidence>
<accession>A0A6J1LQX6</accession>
<evidence type="ECO:0000313" key="14">
    <source>
        <dbReference type="RefSeq" id="XP_023167377.2"/>
    </source>
</evidence>
<dbReference type="KEGG" id="dhe:111597075"/>
<evidence type="ECO:0000256" key="2">
    <source>
        <dbReference type="ARBA" id="ARBA00022723"/>
    </source>
</evidence>
<dbReference type="InterPro" id="IPR036236">
    <property type="entry name" value="Znf_C2H2_sf"/>
</dbReference>
<feature type="domain" description="C2H2-type" evidence="12">
    <location>
        <begin position="569"/>
        <end position="596"/>
    </location>
</feature>
<proteinExistence type="predicted"/>
<feature type="compositionally biased region" description="Polar residues" evidence="11">
    <location>
        <begin position="1098"/>
        <end position="1109"/>
    </location>
</feature>
<feature type="compositionally biased region" description="Polar residues" evidence="11">
    <location>
        <begin position="739"/>
        <end position="749"/>
    </location>
</feature>
<evidence type="ECO:0000259" key="12">
    <source>
        <dbReference type="PROSITE" id="PS50157"/>
    </source>
</evidence>
<feature type="domain" description="C2H2-type" evidence="12">
    <location>
        <begin position="683"/>
        <end position="711"/>
    </location>
</feature>
<evidence type="ECO:0000313" key="13">
    <source>
        <dbReference type="Proteomes" id="UP000504633"/>
    </source>
</evidence>
<evidence type="ECO:0000256" key="3">
    <source>
        <dbReference type="ARBA" id="ARBA00022737"/>
    </source>
</evidence>
<dbReference type="RefSeq" id="XP_023167377.2">
    <property type="nucleotide sequence ID" value="XM_023311609.2"/>
</dbReference>
<feature type="compositionally biased region" description="Low complexity" evidence="11">
    <location>
        <begin position="1139"/>
        <end position="1158"/>
    </location>
</feature>
<dbReference type="PANTHER" id="PTHR47772:SF12">
    <property type="entry name" value="RB-ASSOCIATED KRAB ZINC FINGER-RELATED"/>
    <property type="match status" value="1"/>
</dbReference>
<feature type="compositionally biased region" description="Low complexity" evidence="11">
    <location>
        <begin position="821"/>
        <end position="836"/>
    </location>
</feature>
<feature type="domain" description="C2H2-type" evidence="12">
    <location>
        <begin position="436"/>
        <end position="464"/>
    </location>
</feature>
<dbReference type="Proteomes" id="UP000504633">
    <property type="component" value="Unplaced"/>
</dbReference>
<keyword evidence="7" id="KW-0238">DNA-binding</keyword>
<keyword evidence="5" id="KW-0862">Zinc</keyword>
<keyword evidence="3" id="KW-0677">Repeat</keyword>
<evidence type="ECO:0000256" key="8">
    <source>
        <dbReference type="ARBA" id="ARBA00023163"/>
    </source>
</evidence>
<feature type="compositionally biased region" description="Low complexity" evidence="11">
    <location>
        <begin position="913"/>
        <end position="933"/>
    </location>
</feature>
<feature type="region of interest" description="Disordered" evidence="11">
    <location>
        <begin position="1096"/>
        <end position="1116"/>
    </location>
</feature>
<dbReference type="FunFam" id="3.30.160.60:FF:000839">
    <property type="entry name" value="Zinc finger protein 691"/>
    <property type="match status" value="1"/>
</dbReference>
<gene>
    <name evidence="14 15" type="primary">LOC111597075</name>
</gene>
<feature type="region of interest" description="Disordered" evidence="11">
    <location>
        <begin position="881"/>
        <end position="1000"/>
    </location>
</feature>
<keyword evidence="2" id="KW-0479">Metal-binding</keyword>
<dbReference type="Pfam" id="PF13912">
    <property type="entry name" value="zf-C2H2_6"/>
    <property type="match status" value="3"/>
</dbReference>
<evidence type="ECO:0000256" key="7">
    <source>
        <dbReference type="ARBA" id="ARBA00023125"/>
    </source>
</evidence>
<evidence type="ECO:0000256" key="9">
    <source>
        <dbReference type="ARBA" id="ARBA00023242"/>
    </source>
</evidence>
<dbReference type="PROSITE" id="PS50157">
    <property type="entry name" value="ZINC_FINGER_C2H2_2"/>
    <property type="match status" value="15"/>
</dbReference>
<dbReference type="InterPro" id="IPR050636">
    <property type="entry name" value="C2H2-ZF_domain-containing"/>
</dbReference>
<evidence type="ECO:0000256" key="4">
    <source>
        <dbReference type="ARBA" id="ARBA00022771"/>
    </source>
</evidence>
<name>A0A6J1LQX6_DROHY</name>